<dbReference type="EMBL" id="JAHHHW010000076">
    <property type="protein sequence ID" value="MBW4431921.1"/>
    <property type="molecule type" value="Genomic_DNA"/>
</dbReference>
<protein>
    <submittedName>
        <fullName evidence="2">VOC family protein</fullName>
    </submittedName>
</protein>
<reference evidence="2" key="2">
    <citation type="journal article" date="2022" name="Microbiol. Resour. Announc.">
        <title>Metagenome Sequencing to Explore Phylogenomics of Terrestrial Cyanobacteria.</title>
        <authorList>
            <person name="Ward R.D."/>
            <person name="Stajich J.E."/>
            <person name="Johansen J.R."/>
            <person name="Huntemann M."/>
            <person name="Clum A."/>
            <person name="Foster B."/>
            <person name="Foster B."/>
            <person name="Roux S."/>
            <person name="Palaniappan K."/>
            <person name="Varghese N."/>
            <person name="Mukherjee S."/>
            <person name="Reddy T.B.K."/>
            <person name="Daum C."/>
            <person name="Copeland A."/>
            <person name="Chen I.A."/>
            <person name="Ivanova N.N."/>
            <person name="Kyrpides N.C."/>
            <person name="Shapiro N."/>
            <person name="Eloe-Fadrosh E.A."/>
            <person name="Pietrasiak N."/>
        </authorList>
    </citation>
    <scope>NUCLEOTIDE SEQUENCE</scope>
    <source>
        <strain evidence="2">HA4357-MV3</strain>
    </source>
</reference>
<evidence type="ECO:0000313" key="3">
    <source>
        <dbReference type="Proteomes" id="UP000813215"/>
    </source>
</evidence>
<feature type="domain" description="Glyoxalase-like" evidence="1">
    <location>
        <begin position="8"/>
        <end position="185"/>
    </location>
</feature>
<name>A0A9E3LSE5_9NOST</name>
<evidence type="ECO:0000259" key="1">
    <source>
        <dbReference type="Pfam" id="PF13468"/>
    </source>
</evidence>
<sequence length="232" mass="26358">MDNFLLEVDHIFVCTTKDAANNSVLQELGFHCSEQRIQRVEQGTASRAIFFENTYLELIWIENEHAFKRQYDYTGIHTPARFEWQHTGASPFGIGLRYKSQTAKSPLPFTQRSIKSMRPDLSVRFANNNLASLSEPICFVLPNSIALTAWLDCSLSAHQQLISHPLNVNKLTGVKVTVNSDRSLSHAISLLCLHEIITIERGTSPLLELTFDTQMRGKILDARPILPILFRY</sequence>
<dbReference type="Pfam" id="PF13468">
    <property type="entry name" value="Glyoxalase_3"/>
    <property type="match status" value="1"/>
</dbReference>
<organism evidence="2 3">
    <name type="scientific">Pelatocladus maniniholoensis HA4357-MV3</name>
    <dbReference type="NCBI Taxonomy" id="1117104"/>
    <lineage>
        <taxon>Bacteria</taxon>
        <taxon>Bacillati</taxon>
        <taxon>Cyanobacteriota</taxon>
        <taxon>Cyanophyceae</taxon>
        <taxon>Nostocales</taxon>
        <taxon>Nostocaceae</taxon>
        <taxon>Pelatocladus</taxon>
    </lineage>
</organism>
<comment type="caution">
    <text evidence="2">The sequence shown here is derived from an EMBL/GenBank/DDBJ whole genome shotgun (WGS) entry which is preliminary data.</text>
</comment>
<reference evidence="2" key="1">
    <citation type="submission" date="2021-05" db="EMBL/GenBank/DDBJ databases">
        <authorList>
            <person name="Pietrasiak N."/>
            <person name="Ward R."/>
            <person name="Stajich J.E."/>
            <person name="Kurbessoian T."/>
        </authorList>
    </citation>
    <scope>NUCLEOTIDE SEQUENCE</scope>
    <source>
        <strain evidence="2">HA4357-MV3</strain>
    </source>
</reference>
<dbReference type="AlphaFoldDB" id="A0A9E3LSE5"/>
<gene>
    <name evidence="2" type="ORF">KME28_09375</name>
</gene>
<dbReference type="InterPro" id="IPR025870">
    <property type="entry name" value="Glyoxalase-like_dom"/>
</dbReference>
<evidence type="ECO:0000313" key="2">
    <source>
        <dbReference type="EMBL" id="MBW4431921.1"/>
    </source>
</evidence>
<dbReference type="Gene3D" id="3.10.180.10">
    <property type="entry name" value="2,3-Dihydroxybiphenyl 1,2-Dioxygenase, domain 1"/>
    <property type="match status" value="1"/>
</dbReference>
<dbReference type="InterPro" id="IPR029068">
    <property type="entry name" value="Glyas_Bleomycin-R_OHBP_Dase"/>
</dbReference>
<dbReference type="Proteomes" id="UP000813215">
    <property type="component" value="Unassembled WGS sequence"/>
</dbReference>
<proteinExistence type="predicted"/>
<accession>A0A9E3LSE5</accession>